<accession>A0ABS3CLU4</accession>
<dbReference type="Gene3D" id="1.10.260.40">
    <property type="entry name" value="lambda repressor-like DNA-binding domains"/>
    <property type="match status" value="1"/>
</dbReference>
<dbReference type="PANTHER" id="PTHR46797:SF1">
    <property type="entry name" value="METHYLPHOSPHONATE SYNTHASE"/>
    <property type="match status" value="1"/>
</dbReference>
<protein>
    <submittedName>
        <fullName evidence="3">Helix-turn-helix transcriptional regulator</fullName>
    </submittedName>
</protein>
<evidence type="ECO:0000259" key="2">
    <source>
        <dbReference type="PROSITE" id="PS50943"/>
    </source>
</evidence>
<dbReference type="InterPro" id="IPR001387">
    <property type="entry name" value="Cro/C1-type_HTH"/>
</dbReference>
<dbReference type="Pfam" id="PF01381">
    <property type="entry name" value="HTH_3"/>
    <property type="match status" value="1"/>
</dbReference>
<dbReference type="RefSeq" id="WP_206588732.1">
    <property type="nucleotide sequence ID" value="NZ_JAFKCU010000008.1"/>
</dbReference>
<dbReference type="InterPro" id="IPR050807">
    <property type="entry name" value="TransReg_Diox_bact_type"/>
</dbReference>
<evidence type="ECO:0000256" key="1">
    <source>
        <dbReference type="ARBA" id="ARBA00023125"/>
    </source>
</evidence>
<evidence type="ECO:0000313" key="4">
    <source>
        <dbReference type="Proteomes" id="UP000664480"/>
    </source>
</evidence>
<dbReference type="EMBL" id="JAFKCU010000008">
    <property type="protein sequence ID" value="MBN7818068.1"/>
    <property type="molecule type" value="Genomic_DNA"/>
</dbReference>
<dbReference type="PROSITE" id="PS50943">
    <property type="entry name" value="HTH_CROC1"/>
    <property type="match status" value="1"/>
</dbReference>
<keyword evidence="1" id="KW-0238">DNA-binding</keyword>
<dbReference type="Proteomes" id="UP000664480">
    <property type="component" value="Unassembled WGS sequence"/>
</dbReference>
<evidence type="ECO:0000313" key="3">
    <source>
        <dbReference type="EMBL" id="MBN7818068.1"/>
    </source>
</evidence>
<comment type="caution">
    <text evidence="3">The sequence shown here is derived from an EMBL/GenBank/DDBJ whole genome shotgun (WGS) entry which is preliminary data.</text>
</comment>
<gene>
    <name evidence="3" type="ORF">J0A69_21695</name>
</gene>
<dbReference type="CDD" id="cd00093">
    <property type="entry name" value="HTH_XRE"/>
    <property type="match status" value="1"/>
</dbReference>
<feature type="domain" description="HTH cro/C1-type" evidence="2">
    <location>
        <begin position="17"/>
        <end position="71"/>
    </location>
</feature>
<keyword evidence="4" id="KW-1185">Reference proteome</keyword>
<name>A0ABS3CLU4_9BACT</name>
<sequence>MKHYRDQDFIERVGKKVVEIRKRKNISQEDLIERSGLSLSQIGRVERAEINTSISMIALIADSLGVHPSEVMGVSFDITPEYIPPLPPKDKRKK</sequence>
<dbReference type="InterPro" id="IPR010982">
    <property type="entry name" value="Lambda_DNA-bd_dom_sf"/>
</dbReference>
<dbReference type="PANTHER" id="PTHR46797">
    <property type="entry name" value="HTH-TYPE TRANSCRIPTIONAL REGULATOR"/>
    <property type="match status" value="1"/>
</dbReference>
<proteinExistence type="predicted"/>
<organism evidence="3 4">
    <name type="scientific">Algoriphagus pacificus</name>
    <dbReference type="NCBI Taxonomy" id="2811234"/>
    <lineage>
        <taxon>Bacteria</taxon>
        <taxon>Pseudomonadati</taxon>
        <taxon>Bacteroidota</taxon>
        <taxon>Cytophagia</taxon>
        <taxon>Cytophagales</taxon>
        <taxon>Cyclobacteriaceae</taxon>
        <taxon>Algoriphagus</taxon>
    </lineage>
</organism>
<reference evidence="3 4" key="1">
    <citation type="submission" date="2021-03" db="EMBL/GenBank/DDBJ databases">
        <title>novel species isolated from a fishpond in China.</title>
        <authorList>
            <person name="Lu H."/>
            <person name="Cai Z."/>
        </authorList>
    </citation>
    <scope>NUCLEOTIDE SEQUENCE [LARGE SCALE GENOMIC DNA]</scope>
    <source>
        <strain evidence="3 4">YJ13C</strain>
    </source>
</reference>
<dbReference type="SMART" id="SM00530">
    <property type="entry name" value="HTH_XRE"/>
    <property type="match status" value="1"/>
</dbReference>
<dbReference type="SUPFAM" id="SSF47413">
    <property type="entry name" value="lambda repressor-like DNA-binding domains"/>
    <property type="match status" value="1"/>
</dbReference>